<name>A0AAV2KRZ9_KNICA</name>
<feature type="compositionally biased region" description="Basic and acidic residues" evidence="9">
    <location>
        <begin position="1363"/>
        <end position="1404"/>
    </location>
</feature>
<dbReference type="FunFam" id="3.30.450.20:FF:000013">
    <property type="entry name" value="Period circadian protein homolog 2"/>
    <property type="match status" value="1"/>
</dbReference>
<dbReference type="InterPro" id="IPR048814">
    <property type="entry name" value="Per1-3_PAS-A"/>
</dbReference>
<keyword evidence="4" id="KW-0677">Repeat</keyword>
<evidence type="ECO:0000256" key="4">
    <source>
        <dbReference type="ARBA" id="ARBA00022737"/>
    </source>
</evidence>
<feature type="compositionally biased region" description="Low complexity" evidence="9">
    <location>
        <begin position="1178"/>
        <end position="1189"/>
    </location>
</feature>
<dbReference type="PANTHER" id="PTHR11269:SF8">
    <property type="entry name" value="PERIOD CIRCADIAN PROTEIN HOMOLOG 1"/>
    <property type="match status" value="1"/>
</dbReference>
<evidence type="ECO:0000256" key="7">
    <source>
        <dbReference type="ARBA" id="ARBA00023163"/>
    </source>
</evidence>
<feature type="compositionally biased region" description="Polar residues" evidence="9">
    <location>
        <begin position="1123"/>
        <end position="1132"/>
    </location>
</feature>
<dbReference type="GO" id="GO:0005737">
    <property type="term" value="C:cytoplasm"/>
    <property type="evidence" value="ECO:0007669"/>
    <property type="project" value="UniProtKB-SubCell"/>
</dbReference>
<dbReference type="InterPro" id="IPR035965">
    <property type="entry name" value="PAS-like_dom_sf"/>
</dbReference>
<dbReference type="SUPFAM" id="SSF55785">
    <property type="entry name" value="PYP-like sensor domain (PAS domain)"/>
    <property type="match status" value="1"/>
</dbReference>
<feature type="compositionally biased region" description="Polar residues" evidence="9">
    <location>
        <begin position="112"/>
        <end position="122"/>
    </location>
</feature>
<dbReference type="PANTHER" id="PTHR11269">
    <property type="entry name" value="PERIOD CIRCADIAN PROTEIN"/>
    <property type="match status" value="1"/>
</dbReference>
<gene>
    <name evidence="11" type="ORF">KC01_LOCUS20330</name>
</gene>
<evidence type="ECO:0000259" key="10">
    <source>
        <dbReference type="PROSITE" id="PS50112"/>
    </source>
</evidence>
<dbReference type="Proteomes" id="UP001497482">
    <property type="component" value="Chromosome 19"/>
</dbReference>
<feature type="compositionally biased region" description="Low complexity" evidence="9">
    <location>
        <begin position="136"/>
        <end position="148"/>
    </location>
</feature>
<feature type="region of interest" description="Disordered" evidence="9">
    <location>
        <begin position="1063"/>
        <end position="1096"/>
    </location>
</feature>
<reference evidence="11 12" key="1">
    <citation type="submission" date="2024-04" db="EMBL/GenBank/DDBJ databases">
        <authorList>
            <person name="Waldvogel A.-M."/>
            <person name="Schoenle A."/>
        </authorList>
    </citation>
    <scope>NUCLEOTIDE SEQUENCE [LARGE SCALE GENOMIC DNA]</scope>
</reference>
<dbReference type="Pfam" id="PF12114">
    <property type="entry name" value="Period_C"/>
    <property type="match status" value="1"/>
</dbReference>
<feature type="region of interest" description="Disordered" evidence="9">
    <location>
        <begin position="702"/>
        <end position="738"/>
    </location>
</feature>
<keyword evidence="8" id="KW-0539">Nucleus</keyword>
<feature type="region of interest" description="Disordered" evidence="9">
    <location>
        <begin position="1363"/>
        <end position="1422"/>
    </location>
</feature>
<dbReference type="PROSITE" id="PS50112">
    <property type="entry name" value="PAS"/>
    <property type="match status" value="1"/>
</dbReference>
<dbReference type="InterPro" id="IPR057310">
    <property type="entry name" value="PER1-3_bHLH"/>
</dbReference>
<sequence length="1422" mass="153062">MSYDNSKTGASRSTRSRVARAEEKDFEQEVHPDRLDVSTSAQSGASSKQQQRNGSEGCSSSPSGASGSGGSSGDGRGPNSDDMDGLSSGNDSGERESEGGLERENSSRGRQSIRSSHSSNGKDSGMMLETTDSHKSSNSQSLSPPSGSLAYSMLSNSSEHDPPSTSGCSSDQSARLQSQKELMKAIKELKLRLPVERKGKGRSSTLNALKYALQCVRQVRANKEYYHQWSVEECQGCSLDLSCFTIEELDNITSEYTLKNTDTFSIAVSFLSGKVVYVSPQGSTLLRCKPDCLQGAIFSELLAPQDISTFYSSTAPCRLPSWASCIGSVPPPVDCTQEKSMFCRINASRTQGGEMRYYPFRLTPYQLTVRDSDAAEPQPCCLLIAEKVHSGYEAPRIPADKRIFTTSHTPSCLFQEVDERAVPLLGHLPQDLVGNPILLYIHPEDRAMMVAIHEKIFQFAGQPFDYSPLRMCARSGEYVTLDTSWSSFVNPWSRKVAFIVGRHKVRTSPLNEDVFTMPPGGDARLTPDMVQTSEQIHRILVQPIHSGGSQGYSSLGSSGSRGSRHSHRQHPSASGTSSSESNSPLMDEAQSVTLHKPMSFQQICKNVHTVKTNGQQVFIESRNRAPPRKTPSLGVASDLRVISSDPVRGLIMDMTKPPKALVPTPLMQKEATNGYSYQQINCLDSIIRYLESCNIPNTVKRKCGSSSCTASSTSDDDKQQDTTGANKGGSVSLVGEPSSLPPLTLATKAESVASVTSQCSFSSTIVHVGDKKPPESDIVMEEAPSTPTLAAPSTVPLPPASVSTPPNSSVIAPPPPPPPPFLPQTQSERDGRRSGSGGRLGLTKEVLSAHTQQEEKAFLDRFKDLSKLRVFDQTTSSTVHCPTPATNPLSRGVRCSRDYPAAGSSSSYRRGRGGKRLKHQESSEQHSSMCSHRDPRTSTMPMPLPMNIPLCPPTTSSSWPSVGSQASIPAAPFAPGMLPVYPIYPPLAQPLSVPDPTRFPPTQMVPPMMALVLPNYIFPQVGPPMPQAAPTGHFFNPNFAYPGPTPLTAPCVVSNPVPFSTPVPLLGTGAPSRSSTPQSPSHTPAEREGAESPLFQSRCSSPLNLLQLEESPSNRLEVATALAASQQTTPSLQGGAPGTQAEDASKDNENGEANESNPEADAMSTSSDLLDLLLQEDSRSGTGSAASGSGSSGSGSGSNGCSSSGTGCTSSSQGSHTSKYFGSIDSSDNDHSRKQPAGGSSSAGGDGGEEQFIKCVLQDPIWLLMANTEDKVMMTYQLPVRDLETVLREDREALRNMQKQQPRFTDDQKRELSQVHPWIRTGRLPRPINISACTGCKSPPCVLPTEPFDVEIHEMELCSVLKSEERHPGKDKDTTETVMDEAHTEEREEEKANKSPAERTEQHRTNSPSSAESSAPESHMVL</sequence>
<evidence type="ECO:0000313" key="11">
    <source>
        <dbReference type="EMBL" id="CAL1590887.1"/>
    </source>
</evidence>
<dbReference type="CDD" id="cd00130">
    <property type="entry name" value="PAS"/>
    <property type="match status" value="1"/>
</dbReference>
<evidence type="ECO:0000256" key="9">
    <source>
        <dbReference type="SAM" id="MobiDB-lite"/>
    </source>
</evidence>
<evidence type="ECO:0000256" key="3">
    <source>
        <dbReference type="ARBA" id="ARBA00022490"/>
    </source>
</evidence>
<evidence type="ECO:0000256" key="2">
    <source>
        <dbReference type="ARBA" id="ARBA00004496"/>
    </source>
</evidence>
<dbReference type="InterPro" id="IPR022728">
    <property type="entry name" value="Period_circadian-like_C"/>
</dbReference>
<dbReference type="Pfam" id="PF08447">
    <property type="entry name" value="PAS_3"/>
    <property type="match status" value="1"/>
</dbReference>
<keyword evidence="5" id="KW-0805">Transcription regulation</keyword>
<evidence type="ECO:0000313" key="12">
    <source>
        <dbReference type="Proteomes" id="UP001497482"/>
    </source>
</evidence>
<keyword evidence="6" id="KW-0090">Biological rhythms</keyword>
<evidence type="ECO:0000256" key="5">
    <source>
        <dbReference type="ARBA" id="ARBA00023015"/>
    </source>
</evidence>
<dbReference type="Pfam" id="PF23170">
    <property type="entry name" value="bHLH_PER"/>
    <property type="match status" value="1"/>
</dbReference>
<feature type="compositionally biased region" description="Low complexity" evidence="9">
    <location>
        <begin position="1199"/>
        <end position="1218"/>
    </location>
</feature>
<feature type="compositionally biased region" description="Polar residues" evidence="9">
    <location>
        <begin position="153"/>
        <end position="177"/>
    </location>
</feature>
<protein>
    <recommendedName>
        <fullName evidence="10">PAS domain-containing protein</fullName>
    </recommendedName>
</protein>
<dbReference type="InterPro" id="IPR000014">
    <property type="entry name" value="PAS"/>
</dbReference>
<feature type="compositionally biased region" description="Polar residues" evidence="9">
    <location>
        <begin position="801"/>
        <end position="810"/>
    </location>
</feature>
<feature type="domain" description="PAS" evidence="10">
    <location>
        <begin position="417"/>
        <end position="460"/>
    </location>
</feature>
<dbReference type="GO" id="GO:0032922">
    <property type="term" value="P:circadian regulation of gene expression"/>
    <property type="evidence" value="ECO:0007669"/>
    <property type="project" value="TreeGrafter"/>
</dbReference>
<dbReference type="EMBL" id="OZ035841">
    <property type="protein sequence ID" value="CAL1590887.1"/>
    <property type="molecule type" value="Genomic_DNA"/>
</dbReference>
<dbReference type="InterPro" id="IPR050760">
    <property type="entry name" value="Period_circadian_regulator"/>
</dbReference>
<feature type="compositionally biased region" description="Polar residues" evidence="9">
    <location>
        <begin position="1071"/>
        <end position="1082"/>
    </location>
</feature>
<evidence type="ECO:0000256" key="6">
    <source>
        <dbReference type="ARBA" id="ARBA00023108"/>
    </source>
</evidence>
<feature type="compositionally biased region" description="Gly residues" evidence="9">
    <location>
        <begin position="66"/>
        <end position="76"/>
    </location>
</feature>
<feature type="region of interest" description="Disordered" evidence="9">
    <location>
        <begin position="1"/>
        <end position="177"/>
    </location>
</feature>
<organism evidence="11 12">
    <name type="scientific">Knipowitschia caucasica</name>
    <name type="common">Caucasian dwarf goby</name>
    <name type="synonym">Pomatoschistus caucasicus</name>
    <dbReference type="NCBI Taxonomy" id="637954"/>
    <lineage>
        <taxon>Eukaryota</taxon>
        <taxon>Metazoa</taxon>
        <taxon>Chordata</taxon>
        <taxon>Craniata</taxon>
        <taxon>Vertebrata</taxon>
        <taxon>Euteleostomi</taxon>
        <taxon>Actinopterygii</taxon>
        <taxon>Neopterygii</taxon>
        <taxon>Teleostei</taxon>
        <taxon>Neoteleostei</taxon>
        <taxon>Acanthomorphata</taxon>
        <taxon>Gobiaria</taxon>
        <taxon>Gobiiformes</taxon>
        <taxon>Gobioidei</taxon>
        <taxon>Gobiidae</taxon>
        <taxon>Gobiinae</taxon>
        <taxon>Knipowitschia</taxon>
    </lineage>
</organism>
<dbReference type="Pfam" id="PF21353">
    <property type="entry name" value="Per3-like_PAS-A"/>
    <property type="match status" value="1"/>
</dbReference>
<evidence type="ECO:0000256" key="8">
    <source>
        <dbReference type="ARBA" id="ARBA00023242"/>
    </source>
</evidence>
<feature type="compositionally biased region" description="Low complexity" evidence="9">
    <location>
        <begin position="545"/>
        <end position="561"/>
    </location>
</feature>
<feature type="compositionally biased region" description="Basic and acidic residues" evidence="9">
    <location>
        <begin position="92"/>
        <end position="107"/>
    </location>
</feature>
<dbReference type="GO" id="GO:0000122">
    <property type="term" value="P:negative regulation of transcription by RNA polymerase II"/>
    <property type="evidence" value="ECO:0007669"/>
    <property type="project" value="TreeGrafter"/>
</dbReference>
<feature type="region of interest" description="Disordered" evidence="9">
    <location>
        <begin position="1178"/>
        <end position="1247"/>
    </location>
</feature>
<feature type="region of interest" description="Disordered" evidence="9">
    <location>
        <begin position="542"/>
        <end position="586"/>
    </location>
</feature>
<dbReference type="SMART" id="SM00091">
    <property type="entry name" value="PAS"/>
    <property type="match status" value="2"/>
</dbReference>
<feature type="region of interest" description="Disordered" evidence="9">
    <location>
        <begin position="873"/>
        <end position="937"/>
    </location>
</feature>
<proteinExistence type="predicted"/>
<dbReference type="Gene3D" id="3.30.450.20">
    <property type="entry name" value="PAS domain"/>
    <property type="match status" value="2"/>
</dbReference>
<feature type="compositionally biased region" description="Pro residues" evidence="9">
    <location>
        <begin position="812"/>
        <end position="822"/>
    </location>
</feature>
<keyword evidence="3" id="KW-0963">Cytoplasm</keyword>
<keyword evidence="12" id="KW-1185">Reference proteome</keyword>
<feature type="region of interest" description="Disordered" evidence="9">
    <location>
        <begin position="785"/>
        <end position="840"/>
    </location>
</feature>
<dbReference type="GO" id="GO:0005634">
    <property type="term" value="C:nucleus"/>
    <property type="evidence" value="ECO:0007669"/>
    <property type="project" value="UniProtKB-SubCell"/>
</dbReference>
<feature type="compositionally biased region" description="Basic and acidic residues" evidence="9">
    <location>
        <begin position="19"/>
        <end position="36"/>
    </location>
</feature>
<dbReference type="InterPro" id="IPR013655">
    <property type="entry name" value="PAS_fold_3"/>
</dbReference>
<feature type="region of interest" description="Disordered" evidence="9">
    <location>
        <begin position="1123"/>
        <end position="1165"/>
    </location>
</feature>
<dbReference type="GO" id="GO:0043153">
    <property type="term" value="P:entrainment of circadian clock by photoperiod"/>
    <property type="evidence" value="ECO:0007669"/>
    <property type="project" value="TreeGrafter"/>
</dbReference>
<accession>A0AAV2KRZ9</accession>
<feature type="compositionally biased region" description="Low complexity" evidence="9">
    <location>
        <begin position="1407"/>
        <end position="1422"/>
    </location>
</feature>
<evidence type="ECO:0000256" key="1">
    <source>
        <dbReference type="ARBA" id="ARBA00004123"/>
    </source>
</evidence>
<dbReference type="GO" id="GO:0000976">
    <property type="term" value="F:transcription cis-regulatory region binding"/>
    <property type="evidence" value="ECO:0007669"/>
    <property type="project" value="TreeGrafter"/>
</dbReference>
<feature type="compositionally biased region" description="Low complexity" evidence="9">
    <location>
        <begin position="38"/>
        <end position="65"/>
    </location>
</feature>
<comment type="subcellular location">
    <subcellularLocation>
        <location evidence="2">Cytoplasm</location>
    </subcellularLocation>
    <subcellularLocation>
        <location evidence="1">Nucleus</location>
    </subcellularLocation>
</comment>
<dbReference type="GO" id="GO:0001222">
    <property type="term" value="F:transcription corepressor binding"/>
    <property type="evidence" value="ECO:0007669"/>
    <property type="project" value="TreeGrafter"/>
</dbReference>
<keyword evidence="7" id="KW-0804">Transcription</keyword>
<feature type="compositionally biased region" description="Polar residues" evidence="9">
    <location>
        <begin position="873"/>
        <end position="889"/>
    </location>
</feature>
<feature type="compositionally biased region" description="Basic residues" evidence="9">
    <location>
        <begin position="909"/>
        <end position="918"/>
    </location>
</feature>
<feature type="compositionally biased region" description="Low complexity" evidence="9">
    <location>
        <begin position="571"/>
        <end position="583"/>
    </location>
</feature>